<protein>
    <submittedName>
        <fullName evidence="2">Uncharacterized protein</fullName>
    </submittedName>
</protein>
<dbReference type="EMBL" id="CAXAMM010029979">
    <property type="protein sequence ID" value="CAK9065640.1"/>
    <property type="molecule type" value="Genomic_DNA"/>
</dbReference>
<accession>A0ABP0NPE1</accession>
<feature type="compositionally biased region" description="Acidic residues" evidence="1">
    <location>
        <begin position="8"/>
        <end position="24"/>
    </location>
</feature>
<sequence>MGLPDEKFDTEEVTPAEEMEDDEPSSPVPRTSPGSRPRSEESDRFDRRSREDQKAFRALIQCQEKHMKKILRELDHGAKDNAVDLCNNESTAMDWQKCLEKICDLLEARDKRPPDSHVLPRIDHGRVHWFIKFWAKYEKTPEWLLKVCERLEQFNFPPS</sequence>
<feature type="compositionally biased region" description="Basic and acidic residues" evidence="1">
    <location>
        <begin position="37"/>
        <end position="52"/>
    </location>
</feature>
<proteinExistence type="predicted"/>
<feature type="region of interest" description="Disordered" evidence="1">
    <location>
        <begin position="1"/>
        <end position="52"/>
    </location>
</feature>
<evidence type="ECO:0000313" key="2">
    <source>
        <dbReference type="EMBL" id="CAK9065640.1"/>
    </source>
</evidence>
<gene>
    <name evidence="2" type="ORF">SCF082_LOCUS33548</name>
</gene>
<reference evidence="2 3" key="1">
    <citation type="submission" date="2024-02" db="EMBL/GenBank/DDBJ databases">
        <authorList>
            <person name="Chen Y."/>
            <person name="Shah S."/>
            <person name="Dougan E. K."/>
            <person name="Thang M."/>
            <person name="Chan C."/>
        </authorList>
    </citation>
    <scope>NUCLEOTIDE SEQUENCE [LARGE SCALE GENOMIC DNA]</scope>
</reference>
<comment type="caution">
    <text evidence="2">The sequence shown here is derived from an EMBL/GenBank/DDBJ whole genome shotgun (WGS) entry which is preliminary data.</text>
</comment>
<dbReference type="Proteomes" id="UP001642464">
    <property type="component" value="Unassembled WGS sequence"/>
</dbReference>
<evidence type="ECO:0000313" key="3">
    <source>
        <dbReference type="Proteomes" id="UP001642464"/>
    </source>
</evidence>
<evidence type="ECO:0000256" key="1">
    <source>
        <dbReference type="SAM" id="MobiDB-lite"/>
    </source>
</evidence>
<organism evidence="2 3">
    <name type="scientific">Durusdinium trenchii</name>
    <dbReference type="NCBI Taxonomy" id="1381693"/>
    <lineage>
        <taxon>Eukaryota</taxon>
        <taxon>Sar</taxon>
        <taxon>Alveolata</taxon>
        <taxon>Dinophyceae</taxon>
        <taxon>Suessiales</taxon>
        <taxon>Symbiodiniaceae</taxon>
        <taxon>Durusdinium</taxon>
    </lineage>
</organism>
<name>A0ABP0NPE1_9DINO</name>
<keyword evidence="3" id="KW-1185">Reference proteome</keyword>